<dbReference type="AlphaFoldDB" id="A0A8H6XSN7"/>
<accession>A0A8H6XSN7</accession>
<dbReference type="InterPro" id="IPR011043">
    <property type="entry name" value="Gal_Oxase/kelch_b-propeller"/>
</dbReference>
<keyword evidence="2" id="KW-0408">Iron</keyword>
<keyword evidence="1" id="KW-0677">Repeat</keyword>
<sequence length="636" mass="71088">MLLTLTTVTHRNGRVVVVGADTLFEEKKYKDACMEYIKGAVAMLGRDLPANGPYNFPEYERLAPHWQMSDTMACLNGAAESLVHLRQYKQALWLASEVEVIVRNVQIEKTRKNPLFEWFDFEIQFPEYYLQRLRARVLQEQVFRKLGNTAAANERRLQATALVPKHLVIPEMREIHLIIPNDPVFKLRHPDPELVATLVVTEPTLQVLGSWQKVPLKKGGHLYILGGEKHLRGPFHRDFWRINLTSLDDWEPLPSYPVPVSVTENISSYSMTVVGSCAYLFTGFTGRPDIDIFNLRTRTWTSIRTSMAIDGEAWPYPSSNILDYSMQSVGQTIYVFGGSHDDSPLGCTLLVALDVPTLRWTRLSGSAFARIASYDGPGPRRRACSWVGKNGKDGNMTFFVMYGEANRQGALLAGMPHGASNSFSHEDLWGWDTKAGGWTQRRLLGNVPSPRMEMACTYNPVLDRVITFGGFAPSIPSLVGPGFGFSYYGDTFILGSDPPSSAATPSWTHVLAQGFPTYRAQAHLASDPHSGRTFLFGGYVNSWYIPSKSESEHTSRVFGDLWELRLDVPGGGFAAVDVEDAARTARVGPWQRCFACGSVGPWKKCGGACNGQAFFCDARCLRDGWQEHKVKHKCRK</sequence>
<gene>
    <name evidence="3" type="ORF">MVEN_01592500</name>
</gene>
<reference evidence="3" key="1">
    <citation type="submission" date="2020-05" db="EMBL/GenBank/DDBJ databases">
        <title>Mycena genomes resolve the evolution of fungal bioluminescence.</title>
        <authorList>
            <person name="Tsai I.J."/>
        </authorList>
    </citation>
    <scope>NUCLEOTIDE SEQUENCE</scope>
    <source>
        <strain evidence="3">CCC161011</strain>
    </source>
</reference>
<evidence type="ECO:0000256" key="2">
    <source>
        <dbReference type="ARBA" id="ARBA00023004"/>
    </source>
</evidence>
<keyword evidence="4" id="KW-1185">Reference proteome</keyword>
<name>A0A8H6XSN7_9AGAR</name>
<dbReference type="Pfam" id="PF24681">
    <property type="entry name" value="Kelch_KLHDC2_KLHL20_DRC7"/>
    <property type="match status" value="1"/>
</dbReference>
<evidence type="ECO:0000313" key="3">
    <source>
        <dbReference type="EMBL" id="KAF7345724.1"/>
    </source>
</evidence>
<dbReference type="EMBL" id="JACAZI010000013">
    <property type="protein sequence ID" value="KAF7345724.1"/>
    <property type="molecule type" value="Genomic_DNA"/>
</dbReference>
<proteinExistence type="predicted"/>
<dbReference type="GO" id="GO:0019760">
    <property type="term" value="P:glucosinolate metabolic process"/>
    <property type="evidence" value="ECO:0007669"/>
    <property type="project" value="UniProtKB-ARBA"/>
</dbReference>
<dbReference type="PANTHER" id="PTHR47435:SF4">
    <property type="entry name" value="KELCH REPEAT PROTEIN (AFU_ORTHOLOGUE AFUA_5G12780)"/>
    <property type="match status" value="1"/>
</dbReference>
<dbReference type="Gene3D" id="2.120.10.80">
    <property type="entry name" value="Kelch-type beta propeller"/>
    <property type="match status" value="2"/>
</dbReference>
<dbReference type="SUPFAM" id="SSF50965">
    <property type="entry name" value="Galactose oxidase, central domain"/>
    <property type="match status" value="1"/>
</dbReference>
<dbReference type="InterPro" id="IPR015915">
    <property type="entry name" value="Kelch-typ_b-propeller"/>
</dbReference>
<protein>
    <recommendedName>
        <fullName evidence="5">MYND-type domain-containing protein</fullName>
    </recommendedName>
</protein>
<evidence type="ECO:0000313" key="4">
    <source>
        <dbReference type="Proteomes" id="UP000620124"/>
    </source>
</evidence>
<evidence type="ECO:0000256" key="1">
    <source>
        <dbReference type="ARBA" id="ARBA00022737"/>
    </source>
</evidence>
<comment type="caution">
    <text evidence="3">The sequence shown here is derived from an EMBL/GenBank/DDBJ whole genome shotgun (WGS) entry which is preliminary data.</text>
</comment>
<organism evidence="3 4">
    <name type="scientific">Mycena venus</name>
    <dbReference type="NCBI Taxonomy" id="2733690"/>
    <lineage>
        <taxon>Eukaryota</taxon>
        <taxon>Fungi</taxon>
        <taxon>Dikarya</taxon>
        <taxon>Basidiomycota</taxon>
        <taxon>Agaricomycotina</taxon>
        <taxon>Agaricomycetes</taxon>
        <taxon>Agaricomycetidae</taxon>
        <taxon>Agaricales</taxon>
        <taxon>Marasmiineae</taxon>
        <taxon>Mycenaceae</taxon>
        <taxon>Mycena</taxon>
    </lineage>
</organism>
<dbReference type="Proteomes" id="UP000620124">
    <property type="component" value="Unassembled WGS sequence"/>
</dbReference>
<dbReference type="OrthoDB" id="432528at2759"/>
<evidence type="ECO:0008006" key="5">
    <source>
        <dbReference type="Google" id="ProtNLM"/>
    </source>
</evidence>
<dbReference type="PANTHER" id="PTHR47435">
    <property type="entry name" value="KELCH REPEAT PROTEIN (AFU_ORTHOLOGUE AFUA_5G12780)"/>
    <property type="match status" value="1"/>
</dbReference>